<dbReference type="Proteomes" id="UP000622687">
    <property type="component" value="Unassembled WGS sequence"/>
</dbReference>
<dbReference type="InterPro" id="IPR032580">
    <property type="entry name" value="SatD"/>
</dbReference>
<dbReference type="AlphaFoldDB" id="A0A934HV20"/>
<protein>
    <submittedName>
        <fullName evidence="1">Uncharacterized protein</fullName>
    </submittedName>
</protein>
<dbReference type="RefSeq" id="WP_211141961.1">
    <property type="nucleotide sequence ID" value="NZ_JAEEGB010000006.1"/>
</dbReference>
<dbReference type="EMBL" id="JAEEGB010000006">
    <property type="protein sequence ID" value="MBI6872464.1"/>
    <property type="molecule type" value="Genomic_DNA"/>
</dbReference>
<evidence type="ECO:0000313" key="2">
    <source>
        <dbReference type="Proteomes" id="UP000622687"/>
    </source>
</evidence>
<proteinExistence type="predicted"/>
<evidence type="ECO:0000313" key="1">
    <source>
        <dbReference type="EMBL" id="MBI6872464.1"/>
    </source>
</evidence>
<gene>
    <name evidence="1" type="ORF">I6U51_07040</name>
</gene>
<reference evidence="1" key="1">
    <citation type="submission" date="2020-12" db="EMBL/GenBank/DDBJ databases">
        <title>Clostridium thailandense sp. nov., a novel acetogenic bacterium isolated from peat land soil in Thailand.</title>
        <authorList>
            <person name="Chaikitkaew S."/>
            <person name="Birkeland N.K."/>
        </authorList>
    </citation>
    <scope>NUCLEOTIDE SEQUENCE</scope>
    <source>
        <strain evidence="1">DSM 17425</strain>
    </source>
</reference>
<organism evidence="1 2">
    <name type="scientific">Clostridium aciditolerans</name>
    <dbReference type="NCBI Taxonomy" id="339861"/>
    <lineage>
        <taxon>Bacteria</taxon>
        <taxon>Bacillati</taxon>
        <taxon>Bacillota</taxon>
        <taxon>Clostridia</taxon>
        <taxon>Eubacteriales</taxon>
        <taxon>Clostridiaceae</taxon>
        <taxon>Clostridium</taxon>
    </lineage>
</organism>
<comment type="caution">
    <text evidence="1">The sequence shown here is derived from an EMBL/GenBank/DDBJ whole genome shotgun (WGS) entry which is preliminary data.</text>
</comment>
<keyword evidence="2" id="KW-1185">Reference proteome</keyword>
<sequence length="132" mass="15483">MLYCTLICDLKSSRKLKNREEIQYKIIDMLKKSNIEFENIIASPFLITTGDEWQGLLKYPCDYKKLIDFFKSFIPGIQFYTGIGIGDICIHNFELTVNQLDGPSFYRAREALKYAKRNNLPLVILFDNWNNL</sequence>
<name>A0A934HV20_9CLOT</name>
<dbReference type="Pfam" id="PF16264">
    <property type="entry name" value="SatD"/>
    <property type="match status" value="1"/>
</dbReference>
<accession>A0A934HV20</accession>